<accession>A0A644ZV52</accession>
<name>A0A644ZV52_9ZZZZ</name>
<reference evidence="1" key="1">
    <citation type="submission" date="2019-08" db="EMBL/GenBank/DDBJ databases">
        <authorList>
            <person name="Kucharzyk K."/>
            <person name="Murdoch R.W."/>
            <person name="Higgins S."/>
            <person name="Loffler F."/>
        </authorList>
    </citation>
    <scope>NUCLEOTIDE SEQUENCE</scope>
</reference>
<protein>
    <submittedName>
        <fullName evidence="1">Uncharacterized protein</fullName>
    </submittedName>
</protein>
<organism evidence="1">
    <name type="scientific">bioreactor metagenome</name>
    <dbReference type="NCBI Taxonomy" id="1076179"/>
    <lineage>
        <taxon>unclassified sequences</taxon>
        <taxon>metagenomes</taxon>
        <taxon>ecological metagenomes</taxon>
    </lineage>
</organism>
<proteinExistence type="predicted"/>
<sequence>MKFLNLCYEFYSFDFRKKHEKYVGVIFGGYVINGLLQR</sequence>
<dbReference type="AlphaFoldDB" id="A0A644ZV52"/>
<gene>
    <name evidence="1" type="ORF">SDC9_88129</name>
</gene>
<dbReference type="EMBL" id="VSSQ01009385">
    <property type="protein sequence ID" value="MPM41474.1"/>
    <property type="molecule type" value="Genomic_DNA"/>
</dbReference>
<evidence type="ECO:0000313" key="1">
    <source>
        <dbReference type="EMBL" id="MPM41474.1"/>
    </source>
</evidence>
<comment type="caution">
    <text evidence="1">The sequence shown here is derived from an EMBL/GenBank/DDBJ whole genome shotgun (WGS) entry which is preliminary data.</text>
</comment>